<keyword evidence="3" id="KW-1185">Reference proteome</keyword>
<organism evidence="2 3">
    <name type="scientific">Fomitopsis schrenkii</name>
    <name type="common">Brown rot fungus</name>
    <dbReference type="NCBI Taxonomy" id="2126942"/>
    <lineage>
        <taxon>Eukaryota</taxon>
        <taxon>Fungi</taxon>
        <taxon>Dikarya</taxon>
        <taxon>Basidiomycota</taxon>
        <taxon>Agaricomycotina</taxon>
        <taxon>Agaricomycetes</taxon>
        <taxon>Polyporales</taxon>
        <taxon>Fomitopsis</taxon>
    </lineage>
</organism>
<dbReference type="EMBL" id="KE504194">
    <property type="protein sequence ID" value="EPS96104.1"/>
    <property type="molecule type" value="Genomic_DNA"/>
</dbReference>
<evidence type="ECO:0000256" key="1">
    <source>
        <dbReference type="SAM" id="MobiDB-lite"/>
    </source>
</evidence>
<reference evidence="2 3" key="1">
    <citation type="journal article" date="2012" name="Science">
        <title>The Paleozoic origin of enzymatic lignin decomposition reconstructed from 31 fungal genomes.</title>
        <authorList>
            <person name="Floudas D."/>
            <person name="Binder M."/>
            <person name="Riley R."/>
            <person name="Barry K."/>
            <person name="Blanchette R.A."/>
            <person name="Henrissat B."/>
            <person name="Martinez A.T."/>
            <person name="Otillar R."/>
            <person name="Spatafora J.W."/>
            <person name="Yadav J.S."/>
            <person name="Aerts A."/>
            <person name="Benoit I."/>
            <person name="Boyd A."/>
            <person name="Carlson A."/>
            <person name="Copeland A."/>
            <person name="Coutinho P.M."/>
            <person name="de Vries R.P."/>
            <person name="Ferreira P."/>
            <person name="Findley K."/>
            <person name="Foster B."/>
            <person name="Gaskell J."/>
            <person name="Glotzer D."/>
            <person name="Gorecki P."/>
            <person name="Heitman J."/>
            <person name="Hesse C."/>
            <person name="Hori C."/>
            <person name="Igarashi K."/>
            <person name="Jurgens J.A."/>
            <person name="Kallen N."/>
            <person name="Kersten P."/>
            <person name="Kohler A."/>
            <person name="Kuees U."/>
            <person name="Kumar T.K.A."/>
            <person name="Kuo A."/>
            <person name="LaButti K."/>
            <person name="Larrondo L.F."/>
            <person name="Lindquist E."/>
            <person name="Ling A."/>
            <person name="Lombard V."/>
            <person name="Lucas S."/>
            <person name="Lundell T."/>
            <person name="Martin R."/>
            <person name="McLaughlin D.J."/>
            <person name="Morgenstern I."/>
            <person name="Morin E."/>
            <person name="Murat C."/>
            <person name="Nagy L.G."/>
            <person name="Nolan M."/>
            <person name="Ohm R.A."/>
            <person name="Patyshakuliyeva A."/>
            <person name="Rokas A."/>
            <person name="Ruiz-Duenas F.J."/>
            <person name="Sabat G."/>
            <person name="Salamov A."/>
            <person name="Samejima M."/>
            <person name="Schmutz J."/>
            <person name="Slot J.C."/>
            <person name="St John F."/>
            <person name="Stenlid J."/>
            <person name="Sun H."/>
            <person name="Sun S."/>
            <person name="Syed K."/>
            <person name="Tsang A."/>
            <person name="Wiebenga A."/>
            <person name="Young D."/>
            <person name="Pisabarro A."/>
            <person name="Eastwood D.C."/>
            <person name="Martin F."/>
            <person name="Cullen D."/>
            <person name="Grigoriev I.V."/>
            <person name="Hibbett D.S."/>
        </authorList>
    </citation>
    <scope>NUCLEOTIDE SEQUENCE</scope>
    <source>
        <strain evidence="3">FP-58527</strain>
    </source>
</reference>
<accession>S8FC46</accession>
<sequence>MRPIYRCANSIQFVILVFRSDAKEATLAGRSGETPTSSSSTVTPPPPRRLSEDTVDTGAAAT</sequence>
<evidence type="ECO:0000313" key="2">
    <source>
        <dbReference type="EMBL" id="EPS96104.1"/>
    </source>
</evidence>
<gene>
    <name evidence="2" type="ORF">FOMPIDRAFT_1053562</name>
</gene>
<feature type="region of interest" description="Disordered" evidence="1">
    <location>
        <begin position="26"/>
        <end position="62"/>
    </location>
</feature>
<dbReference type="InParanoid" id="S8FC46"/>
<proteinExistence type="predicted"/>
<dbReference type="Proteomes" id="UP000015241">
    <property type="component" value="Unassembled WGS sequence"/>
</dbReference>
<protein>
    <submittedName>
        <fullName evidence="2">Uncharacterized protein</fullName>
    </submittedName>
</protein>
<evidence type="ECO:0000313" key="3">
    <source>
        <dbReference type="Proteomes" id="UP000015241"/>
    </source>
</evidence>
<name>S8FC46_FOMSC</name>
<dbReference type="AlphaFoldDB" id="S8FC46"/>
<dbReference type="HOGENOM" id="CLU_2904214_0_0_1"/>